<organism evidence="2 3">
    <name type="scientific">Aspergillus niger ATCC 13496</name>
    <dbReference type="NCBI Taxonomy" id="1353008"/>
    <lineage>
        <taxon>Eukaryota</taxon>
        <taxon>Fungi</taxon>
        <taxon>Dikarya</taxon>
        <taxon>Ascomycota</taxon>
        <taxon>Pezizomycotina</taxon>
        <taxon>Eurotiomycetes</taxon>
        <taxon>Eurotiomycetidae</taxon>
        <taxon>Eurotiales</taxon>
        <taxon>Aspergillaceae</taxon>
        <taxon>Aspergillus</taxon>
        <taxon>Aspergillus subgen. Circumdati</taxon>
    </lineage>
</organism>
<keyword evidence="1" id="KW-0472">Membrane</keyword>
<dbReference type="EMBL" id="KZ851901">
    <property type="protein sequence ID" value="RDH24642.1"/>
    <property type="molecule type" value="Genomic_DNA"/>
</dbReference>
<feature type="transmembrane region" description="Helical" evidence="1">
    <location>
        <begin position="100"/>
        <end position="120"/>
    </location>
</feature>
<evidence type="ECO:0000313" key="3">
    <source>
        <dbReference type="Proteomes" id="UP000253845"/>
    </source>
</evidence>
<protein>
    <submittedName>
        <fullName evidence="2">Uncharacterized protein</fullName>
    </submittedName>
</protein>
<reference evidence="2 3" key="1">
    <citation type="submission" date="2018-07" db="EMBL/GenBank/DDBJ databases">
        <title>Section-level genome sequencing of Aspergillus section Nigri to investigate inter- and intra-species variation.</title>
        <authorList>
            <consortium name="DOE Joint Genome Institute"/>
            <person name="Vesth T.C."/>
            <person name="Nybo J.L."/>
            <person name="Theobald S."/>
            <person name="Frisvad J.C."/>
            <person name="Larsen T.O."/>
            <person name="Nielsen K.F."/>
            <person name="Hoof J.B."/>
            <person name="Brandl J."/>
            <person name="Salamov A."/>
            <person name="Riley R."/>
            <person name="Gladden J.M."/>
            <person name="Phatale P."/>
            <person name="Nielsen M.T."/>
            <person name="Lyhne E.K."/>
            <person name="Kogle M.E."/>
            <person name="Strasser K."/>
            <person name="McDonnell E."/>
            <person name="Barry K."/>
            <person name="Clum A."/>
            <person name="Chen C."/>
            <person name="Nolan M."/>
            <person name="Sandor L."/>
            <person name="Kuo A."/>
            <person name="Lipzen A."/>
            <person name="Hainaut M."/>
            <person name="Drula E."/>
            <person name="Tsang A."/>
            <person name="Magnuson J.K."/>
            <person name="Henrissat B."/>
            <person name="Wiebenga A."/>
            <person name="Simmons B.A."/>
            <person name="Makela M.R."/>
            <person name="De vries R.P."/>
            <person name="Grigoriev I.V."/>
            <person name="Mortensen U.H."/>
            <person name="Baker S.E."/>
            <person name="Andersen M.R."/>
        </authorList>
    </citation>
    <scope>NUCLEOTIDE SEQUENCE [LARGE SCALE GENOMIC DNA]</scope>
    <source>
        <strain evidence="2 3">ATCC 13496</strain>
    </source>
</reference>
<feature type="transmembrane region" description="Helical" evidence="1">
    <location>
        <begin position="6"/>
        <end position="30"/>
    </location>
</feature>
<sequence>MVLRGVSHWNTVLGCLFNASSTIWLTYFCLETSILSRTYPLARIYLHLHLCLCSVPVFAYFPLFIEHRWNSLCINLMCVDRAASRVKLNWQTTWKARDHTVFRLIVAFSFPLFTSLFSYLSSL</sequence>
<keyword evidence="1" id="KW-1133">Transmembrane helix</keyword>
<dbReference type="VEuPathDB" id="FungiDB:M747DRAFT_89322"/>
<name>A0A370CFB4_ASPNG</name>
<dbReference type="PROSITE" id="PS51257">
    <property type="entry name" value="PROKAR_LIPOPROTEIN"/>
    <property type="match status" value="1"/>
</dbReference>
<keyword evidence="1" id="KW-0812">Transmembrane</keyword>
<accession>A0A370CFB4</accession>
<gene>
    <name evidence="2" type="ORF">M747DRAFT_89322</name>
</gene>
<dbReference type="AlphaFoldDB" id="A0A370CFB4"/>
<evidence type="ECO:0000313" key="2">
    <source>
        <dbReference type="EMBL" id="RDH24642.1"/>
    </source>
</evidence>
<feature type="transmembrane region" description="Helical" evidence="1">
    <location>
        <begin position="42"/>
        <end position="61"/>
    </location>
</feature>
<proteinExistence type="predicted"/>
<evidence type="ECO:0000256" key="1">
    <source>
        <dbReference type="SAM" id="Phobius"/>
    </source>
</evidence>
<dbReference type="Proteomes" id="UP000253845">
    <property type="component" value="Unassembled WGS sequence"/>
</dbReference>